<evidence type="ECO:0000313" key="7">
    <source>
        <dbReference type="Proteomes" id="UP001151760"/>
    </source>
</evidence>
<dbReference type="EMBL" id="BQNB010017094">
    <property type="protein sequence ID" value="GJT59265.1"/>
    <property type="molecule type" value="Genomic_DNA"/>
</dbReference>
<dbReference type="Gene3D" id="3.40.640.10">
    <property type="entry name" value="Type I PLP-dependent aspartate aminotransferase-like (Major domain)"/>
    <property type="match status" value="2"/>
</dbReference>
<dbReference type="InterPro" id="IPR015424">
    <property type="entry name" value="PyrdxlP-dep_Trfase"/>
</dbReference>
<dbReference type="Proteomes" id="UP001151760">
    <property type="component" value="Unassembled WGS sequence"/>
</dbReference>
<comment type="caution">
    <text evidence="6">The sequence shown here is derived from an EMBL/GenBank/DDBJ whole genome shotgun (WGS) entry which is preliminary data.</text>
</comment>
<keyword evidence="7" id="KW-1185">Reference proteome</keyword>
<evidence type="ECO:0000256" key="2">
    <source>
        <dbReference type="ARBA" id="ARBA00001933"/>
    </source>
</evidence>
<evidence type="ECO:0000259" key="5">
    <source>
        <dbReference type="Pfam" id="PF00464"/>
    </source>
</evidence>
<feature type="region of interest" description="Disordered" evidence="4">
    <location>
        <begin position="196"/>
        <end position="233"/>
    </location>
</feature>
<organism evidence="6 7">
    <name type="scientific">Tanacetum coccineum</name>
    <dbReference type="NCBI Taxonomy" id="301880"/>
    <lineage>
        <taxon>Eukaryota</taxon>
        <taxon>Viridiplantae</taxon>
        <taxon>Streptophyta</taxon>
        <taxon>Embryophyta</taxon>
        <taxon>Tracheophyta</taxon>
        <taxon>Spermatophyta</taxon>
        <taxon>Magnoliopsida</taxon>
        <taxon>eudicotyledons</taxon>
        <taxon>Gunneridae</taxon>
        <taxon>Pentapetalae</taxon>
        <taxon>asterids</taxon>
        <taxon>campanulids</taxon>
        <taxon>Asterales</taxon>
        <taxon>Asteraceae</taxon>
        <taxon>Asteroideae</taxon>
        <taxon>Anthemideae</taxon>
        <taxon>Anthemidinae</taxon>
        <taxon>Tanacetum</taxon>
    </lineage>
</organism>
<proteinExistence type="predicted"/>
<accession>A0ABQ5F8N4</accession>
<evidence type="ECO:0000256" key="3">
    <source>
        <dbReference type="ARBA" id="ARBA00022898"/>
    </source>
</evidence>
<dbReference type="InterPro" id="IPR015421">
    <property type="entry name" value="PyrdxlP-dep_Trfase_major"/>
</dbReference>
<dbReference type="InterPro" id="IPR039429">
    <property type="entry name" value="SHMT-like_dom"/>
</dbReference>
<dbReference type="PANTHER" id="PTHR11680:SF28">
    <property type="entry name" value="SERINE HYDROXYMETHYLTRANSFERASE, MITOCHONDRIAL"/>
    <property type="match status" value="1"/>
</dbReference>
<comment type="cofactor">
    <cofactor evidence="2">
        <name>pyridoxal 5'-phosphate</name>
        <dbReference type="ChEBI" id="CHEBI:597326"/>
    </cofactor>
</comment>
<reference evidence="6" key="2">
    <citation type="submission" date="2022-01" db="EMBL/GenBank/DDBJ databases">
        <authorList>
            <person name="Yamashiro T."/>
            <person name="Shiraishi A."/>
            <person name="Satake H."/>
            <person name="Nakayama K."/>
        </authorList>
    </citation>
    <scope>NUCLEOTIDE SEQUENCE</scope>
</reference>
<sequence>MSASLVRKPSELTLLTALVAVEFSFRAKIEDMRYHMFVATGVIPSPSDYADVVTTTTHKSLCGPRGAMIIYRKGLKEVNKQGKEVCDKQKAILLADMAHISGLVAAGVIPSPFEYTDVVTTTTHKSPRGPRSAMIFYRKRLEEVRNQGKKGTDGSRVKKVLEDVHIAEGTHAPVNKITPRIKETKIHTLVAERHVDTDYSKPVQKVPGSQGKRGEEDIRSLETRSKNISDQEI</sequence>
<evidence type="ECO:0000256" key="1">
    <source>
        <dbReference type="ARBA" id="ARBA00001528"/>
    </source>
</evidence>
<feature type="domain" description="Serine hydroxymethyltransferase-like" evidence="5">
    <location>
        <begin position="83"/>
        <end position="152"/>
    </location>
</feature>
<reference evidence="6" key="1">
    <citation type="journal article" date="2022" name="Int. J. Mol. Sci.">
        <title>Draft Genome of Tanacetum Coccineum: Genomic Comparison of Closely Related Tanacetum-Family Plants.</title>
        <authorList>
            <person name="Yamashiro T."/>
            <person name="Shiraishi A."/>
            <person name="Nakayama K."/>
            <person name="Satake H."/>
        </authorList>
    </citation>
    <scope>NUCLEOTIDE SEQUENCE</scope>
</reference>
<dbReference type="Pfam" id="PF00464">
    <property type="entry name" value="SHMT"/>
    <property type="match status" value="1"/>
</dbReference>
<feature type="compositionally biased region" description="Basic and acidic residues" evidence="4">
    <location>
        <begin position="212"/>
        <end position="233"/>
    </location>
</feature>
<evidence type="ECO:0000313" key="6">
    <source>
        <dbReference type="EMBL" id="GJT59265.1"/>
    </source>
</evidence>
<protein>
    <submittedName>
        <fullName evidence="6">Serine hydroxymethyltransferase 1, mitochondrial</fullName>
    </submittedName>
</protein>
<evidence type="ECO:0000256" key="4">
    <source>
        <dbReference type="SAM" id="MobiDB-lite"/>
    </source>
</evidence>
<keyword evidence="3" id="KW-0663">Pyridoxal phosphate</keyword>
<name>A0ABQ5F8N4_9ASTR</name>
<dbReference type="PANTHER" id="PTHR11680">
    <property type="entry name" value="SERINE HYDROXYMETHYLTRANSFERASE"/>
    <property type="match status" value="1"/>
</dbReference>
<gene>
    <name evidence="6" type="ORF">Tco_1002798</name>
</gene>
<dbReference type="InterPro" id="IPR049943">
    <property type="entry name" value="Ser_HO-MeTrfase-like"/>
</dbReference>
<comment type="catalytic activity">
    <reaction evidence="1">
        <text>(6R)-5,10-methylene-5,6,7,8-tetrahydrofolate + glycine + H2O = (6S)-5,6,7,8-tetrahydrofolate + L-serine</text>
        <dbReference type="Rhea" id="RHEA:15481"/>
        <dbReference type="ChEBI" id="CHEBI:15377"/>
        <dbReference type="ChEBI" id="CHEBI:15636"/>
        <dbReference type="ChEBI" id="CHEBI:33384"/>
        <dbReference type="ChEBI" id="CHEBI:57305"/>
        <dbReference type="ChEBI" id="CHEBI:57453"/>
        <dbReference type="EC" id="2.1.2.1"/>
    </reaction>
</comment>
<dbReference type="SUPFAM" id="SSF53383">
    <property type="entry name" value="PLP-dependent transferases"/>
    <property type="match status" value="2"/>
</dbReference>